<dbReference type="PANTHER" id="PTHR11258">
    <property type="entry name" value="2-5 OLIGOADENYLATE SYNTHETASE"/>
    <property type="match status" value="1"/>
</dbReference>
<dbReference type="InterPro" id="IPR018952">
    <property type="entry name" value="2-5-oligoAdlate_synth_1_dom2/C"/>
</dbReference>
<evidence type="ECO:0000259" key="2">
    <source>
        <dbReference type="Pfam" id="PF10421"/>
    </source>
</evidence>
<dbReference type="PROSITE" id="PS50152">
    <property type="entry name" value="25A_SYNTH_3"/>
    <property type="match status" value="1"/>
</dbReference>
<comment type="caution">
    <text evidence="3">The sequence shown here is derived from an EMBL/GenBank/DDBJ whole genome shotgun (WGS) entry which is preliminary data.</text>
</comment>
<dbReference type="SUPFAM" id="SSF81301">
    <property type="entry name" value="Nucleotidyltransferase"/>
    <property type="match status" value="1"/>
</dbReference>
<keyword evidence="4" id="KW-1185">Reference proteome</keyword>
<dbReference type="GO" id="GO:0016020">
    <property type="term" value="C:membrane"/>
    <property type="evidence" value="ECO:0007669"/>
    <property type="project" value="TreeGrafter"/>
</dbReference>
<protein>
    <recommendedName>
        <fullName evidence="2">2'-5'-oligoadenylate synthetase 1 domain-containing protein</fullName>
    </recommendedName>
</protein>
<evidence type="ECO:0000313" key="3">
    <source>
        <dbReference type="EMBL" id="KAK6181609.1"/>
    </source>
</evidence>
<dbReference type="Gene3D" id="3.30.460.10">
    <property type="entry name" value="Beta Polymerase, domain 2"/>
    <property type="match status" value="1"/>
</dbReference>
<name>A0AAN8JXY5_PATCE</name>
<dbReference type="SUPFAM" id="SSF81631">
    <property type="entry name" value="PAP/OAS1 substrate-binding domain"/>
    <property type="match status" value="1"/>
</dbReference>
<reference evidence="3 4" key="1">
    <citation type="submission" date="2024-01" db="EMBL/GenBank/DDBJ databases">
        <title>The genome of the rayed Mediterranean limpet Patella caerulea (Linnaeus, 1758).</title>
        <authorList>
            <person name="Anh-Thu Weber A."/>
            <person name="Halstead-Nussloch G."/>
        </authorList>
    </citation>
    <scope>NUCLEOTIDE SEQUENCE [LARGE SCALE GENOMIC DNA]</scope>
    <source>
        <strain evidence="3">AATW-2023a</strain>
        <tissue evidence="3">Whole specimen</tissue>
    </source>
</reference>
<feature type="domain" description="2'-5'-oligoadenylate synthetase 1" evidence="2">
    <location>
        <begin position="171"/>
        <end position="276"/>
    </location>
</feature>
<comment type="similarity">
    <text evidence="1">Belongs to the 2-5A synthase family.</text>
</comment>
<proteinExistence type="inferred from homology"/>
<dbReference type="GO" id="GO:0005829">
    <property type="term" value="C:cytosol"/>
    <property type="evidence" value="ECO:0007669"/>
    <property type="project" value="TreeGrafter"/>
</dbReference>
<evidence type="ECO:0000313" key="4">
    <source>
        <dbReference type="Proteomes" id="UP001347796"/>
    </source>
</evidence>
<dbReference type="Gene3D" id="1.10.1410.20">
    <property type="entry name" value="2'-5'-oligoadenylate synthetase 1, domain 2"/>
    <property type="match status" value="1"/>
</dbReference>
<dbReference type="PANTHER" id="PTHR11258:SF11">
    <property type="entry name" value="C2H2-TYPE DOMAIN-CONTAINING PROTEIN"/>
    <property type="match status" value="1"/>
</dbReference>
<dbReference type="EMBL" id="JAZGQO010000007">
    <property type="protein sequence ID" value="KAK6181609.1"/>
    <property type="molecule type" value="Genomic_DNA"/>
</dbReference>
<sequence length="337" mass="38573">MASSNISRYLPGHTDGESLEKFIDRVVRPPDEFRKRMNNAVDKLVQYLHVMPGYSVSEVVKSGSLGKGTAVQDSADADMVMFINDYKTMEELKNAKPTILNDIKRYLTNPKNKYLGSKPDWLNSITVGKMTGFHINVKIHLTYNGKNLPVDIDILPAIDVIRKHEDNLDAVYAEIETKPDDIQAHYSVCFCKKQISLIRPQPAKAKDLILLLKYWKMKNDLDMRSYCCEILGLHIFKEHMNSKTNFKMREGFIKALEMLQDYQTIQIAKSSLYDSRAWRRHFPSTYYIMDPVNPFSDTSSLNIQPIRKCAQMTLARLTDETVPEDGEETSAASCVLM</sequence>
<dbReference type="GO" id="GO:0005654">
    <property type="term" value="C:nucleoplasm"/>
    <property type="evidence" value="ECO:0007669"/>
    <property type="project" value="TreeGrafter"/>
</dbReference>
<organism evidence="3 4">
    <name type="scientific">Patella caerulea</name>
    <name type="common">Rayed Mediterranean limpet</name>
    <dbReference type="NCBI Taxonomy" id="87958"/>
    <lineage>
        <taxon>Eukaryota</taxon>
        <taxon>Metazoa</taxon>
        <taxon>Spiralia</taxon>
        <taxon>Lophotrochozoa</taxon>
        <taxon>Mollusca</taxon>
        <taxon>Gastropoda</taxon>
        <taxon>Patellogastropoda</taxon>
        <taxon>Patelloidea</taxon>
        <taxon>Patellidae</taxon>
        <taxon>Patella</taxon>
    </lineage>
</organism>
<dbReference type="AlphaFoldDB" id="A0AAN8JXY5"/>
<evidence type="ECO:0000256" key="1">
    <source>
        <dbReference type="ARBA" id="ARBA00009526"/>
    </source>
</evidence>
<dbReference type="Proteomes" id="UP001347796">
    <property type="component" value="Unassembled WGS sequence"/>
</dbReference>
<dbReference type="Pfam" id="PF10421">
    <property type="entry name" value="OAS1_C"/>
    <property type="match status" value="1"/>
</dbReference>
<dbReference type="InterPro" id="IPR043519">
    <property type="entry name" value="NT_sf"/>
</dbReference>
<gene>
    <name evidence="3" type="ORF">SNE40_009431</name>
</gene>
<dbReference type="GO" id="GO:0003725">
    <property type="term" value="F:double-stranded RNA binding"/>
    <property type="evidence" value="ECO:0007669"/>
    <property type="project" value="TreeGrafter"/>
</dbReference>
<accession>A0AAN8JXY5</accession>
<dbReference type="GO" id="GO:0001730">
    <property type="term" value="F:2'-5'-oligoadenylate synthetase activity"/>
    <property type="evidence" value="ECO:0007669"/>
    <property type="project" value="TreeGrafter"/>
</dbReference>